<evidence type="ECO:0000313" key="1">
    <source>
        <dbReference type="EMBL" id="URE11050.1"/>
    </source>
</evidence>
<sequence length="130" mass="15484">MKDLADKTITIRNQIEGITKDKKKIVLAYHDKRPELQKHIWQILQRKKTRLICKSHYFMKSFIEKIYIDILLCMVTISKVNAQLKKKTIINEFIYNDERNQEGIDKTDQDTLNFISTIKSPFLILILEMI</sequence>
<keyword evidence="2" id="KW-1185">Reference proteome</keyword>
<name>A0A9E7GAD4_9LILI</name>
<organism evidence="1 2">
    <name type="scientific">Musa troglodytarum</name>
    <name type="common">fe'i banana</name>
    <dbReference type="NCBI Taxonomy" id="320322"/>
    <lineage>
        <taxon>Eukaryota</taxon>
        <taxon>Viridiplantae</taxon>
        <taxon>Streptophyta</taxon>
        <taxon>Embryophyta</taxon>
        <taxon>Tracheophyta</taxon>
        <taxon>Spermatophyta</taxon>
        <taxon>Magnoliopsida</taxon>
        <taxon>Liliopsida</taxon>
        <taxon>Zingiberales</taxon>
        <taxon>Musaceae</taxon>
        <taxon>Musa</taxon>
    </lineage>
</organism>
<dbReference type="AlphaFoldDB" id="A0A9E7GAD4"/>
<proteinExistence type="predicted"/>
<gene>
    <name evidence="1" type="ORF">MUK42_11875</name>
</gene>
<dbReference type="OrthoDB" id="1745887at2759"/>
<evidence type="ECO:0000313" key="2">
    <source>
        <dbReference type="Proteomes" id="UP001055439"/>
    </source>
</evidence>
<dbReference type="EMBL" id="CP097508">
    <property type="protein sequence ID" value="URE11050.1"/>
    <property type="molecule type" value="Genomic_DNA"/>
</dbReference>
<reference evidence="1" key="1">
    <citation type="submission" date="2022-05" db="EMBL/GenBank/DDBJ databases">
        <title>The Musa troglodytarum L. genome provides insights into the mechanism of non-climacteric behaviour and enrichment of carotenoids.</title>
        <authorList>
            <person name="Wang J."/>
        </authorList>
    </citation>
    <scope>NUCLEOTIDE SEQUENCE</scope>
    <source>
        <tissue evidence="1">Leaf</tissue>
    </source>
</reference>
<protein>
    <submittedName>
        <fullName evidence="1">Uncharacterized protein</fullName>
    </submittedName>
</protein>
<accession>A0A9E7GAD4</accession>
<dbReference type="Proteomes" id="UP001055439">
    <property type="component" value="Chromosome 6"/>
</dbReference>